<dbReference type="EMBL" id="JARKIK010000028">
    <property type="protein sequence ID" value="KAK8742267.1"/>
    <property type="molecule type" value="Genomic_DNA"/>
</dbReference>
<reference evidence="3 4" key="1">
    <citation type="journal article" date="2024" name="BMC Genomics">
        <title>Genome assembly of redclaw crayfish (Cherax quadricarinatus) provides insights into its immune adaptation and hypoxia tolerance.</title>
        <authorList>
            <person name="Liu Z."/>
            <person name="Zheng J."/>
            <person name="Li H."/>
            <person name="Fang K."/>
            <person name="Wang S."/>
            <person name="He J."/>
            <person name="Zhou D."/>
            <person name="Weng S."/>
            <person name="Chi M."/>
            <person name="Gu Z."/>
            <person name="He J."/>
            <person name="Li F."/>
            <person name="Wang M."/>
        </authorList>
    </citation>
    <scope>NUCLEOTIDE SEQUENCE [LARGE SCALE GENOMIC DNA]</scope>
    <source>
        <strain evidence="3">ZL_2023a</strain>
    </source>
</reference>
<dbReference type="Proteomes" id="UP001445076">
    <property type="component" value="Unassembled WGS sequence"/>
</dbReference>
<gene>
    <name evidence="3" type="ORF">OTU49_001764</name>
</gene>
<keyword evidence="4" id="KW-1185">Reference proteome</keyword>
<dbReference type="AlphaFoldDB" id="A0AAW0XEJ2"/>
<feature type="chain" id="PRO_5043732442" evidence="2">
    <location>
        <begin position="24"/>
        <end position="195"/>
    </location>
</feature>
<evidence type="ECO:0000256" key="1">
    <source>
        <dbReference type="SAM" id="MobiDB-lite"/>
    </source>
</evidence>
<evidence type="ECO:0000313" key="4">
    <source>
        <dbReference type="Proteomes" id="UP001445076"/>
    </source>
</evidence>
<sequence>MKNLYRKSFVLVFLTLTHHYTFALERAKIQVALEKICDMVLEGPGSRDGFVDFSSPQQEMCLSMNISNNLSRNYTIKCFYGSHAKPVYNCSSTTTCHGEGILKSNTYPSNYYPCTGLPLTNINSDHLGNYTCHLNAFGQSCTATYSLQNHPGSDHAVDPERKSPISSHQPSSSQCQSVCVYVCIMFVAYVYCIHI</sequence>
<keyword evidence="2" id="KW-0732">Signal</keyword>
<feature type="region of interest" description="Disordered" evidence="1">
    <location>
        <begin position="152"/>
        <end position="172"/>
    </location>
</feature>
<comment type="caution">
    <text evidence="3">The sequence shown here is derived from an EMBL/GenBank/DDBJ whole genome shotgun (WGS) entry which is preliminary data.</text>
</comment>
<evidence type="ECO:0000313" key="3">
    <source>
        <dbReference type="EMBL" id="KAK8742267.1"/>
    </source>
</evidence>
<feature type="signal peptide" evidence="2">
    <location>
        <begin position="1"/>
        <end position="23"/>
    </location>
</feature>
<organism evidence="3 4">
    <name type="scientific">Cherax quadricarinatus</name>
    <name type="common">Australian red claw crayfish</name>
    <dbReference type="NCBI Taxonomy" id="27406"/>
    <lineage>
        <taxon>Eukaryota</taxon>
        <taxon>Metazoa</taxon>
        <taxon>Ecdysozoa</taxon>
        <taxon>Arthropoda</taxon>
        <taxon>Crustacea</taxon>
        <taxon>Multicrustacea</taxon>
        <taxon>Malacostraca</taxon>
        <taxon>Eumalacostraca</taxon>
        <taxon>Eucarida</taxon>
        <taxon>Decapoda</taxon>
        <taxon>Pleocyemata</taxon>
        <taxon>Astacidea</taxon>
        <taxon>Parastacoidea</taxon>
        <taxon>Parastacidae</taxon>
        <taxon>Cherax</taxon>
    </lineage>
</organism>
<name>A0AAW0XEJ2_CHEQU</name>
<feature type="compositionally biased region" description="Basic and acidic residues" evidence="1">
    <location>
        <begin position="152"/>
        <end position="163"/>
    </location>
</feature>
<proteinExistence type="predicted"/>
<accession>A0AAW0XEJ2</accession>
<protein>
    <submittedName>
        <fullName evidence="3">Uncharacterized protein</fullName>
    </submittedName>
</protein>
<evidence type="ECO:0000256" key="2">
    <source>
        <dbReference type="SAM" id="SignalP"/>
    </source>
</evidence>